<dbReference type="PROSITE" id="PS01124">
    <property type="entry name" value="HTH_ARAC_FAMILY_2"/>
    <property type="match status" value="1"/>
</dbReference>
<dbReference type="InterPro" id="IPR018060">
    <property type="entry name" value="HTH_AraC"/>
</dbReference>
<dbReference type="InterPro" id="IPR018062">
    <property type="entry name" value="HTH_AraC-typ_CS"/>
</dbReference>
<keyword evidence="3" id="KW-0238">DNA-binding</keyword>
<dbReference type="Gene3D" id="1.10.10.60">
    <property type="entry name" value="Homeodomain-like"/>
    <property type="match status" value="1"/>
</dbReference>
<dbReference type="PANTHER" id="PTHR11019">
    <property type="entry name" value="HTH-TYPE TRANSCRIPTIONAL REGULATOR NIMR"/>
    <property type="match status" value="1"/>
</dbReference>
<dbReference type="GO" id="GO:0043565">
    <property type="term" value="F:sequence-specific DNA binding"/>
    <property type="evidence" value="ECO:0007669"/>
    <property type="project" value="InterPro"/>
</dbReference>
<evidence type="ECO:0000256" key="4">
    <source>
        <dbReference type="ARBA" id="ARBA00023163"/>
    </source>
</evidence>
<dbReference type="OrthoDB" id="2600165at2"/>
<name>A0A399SXP1_9BACT</name>
<dbReference type="FunFam" id="1.10.10.60:FF:000132">
    <property type="entry name" value="AraC family transcriptional regulator"/>
    <property type="match status" value="1"/>
</dbReference>
<organism evidence="6 7">
    <name type="scientific">Maribellus luteus</name>
    <dbReference type="NCBI Taxonomy" id="2305463"/>
    <lineage>
        <taxon>Bacteria</taxon>
        <taxon>Pseudomonadati</taxon>
        <taxon>Bacteroidota</taxon>
        <taxon>Bacteroidia</taxon>
        <taxon>Marinilabiliales</taxon>
        <taxon>Prolixibacteraceae</taxon>
        <taxon>Maribellus</taxon>
    </lineage>
</organism>
<evidence type="ECO:0000256" key="1">
    <source>
        <dbReference type="ARBA" id="ARBA00022491"/>
    </source>
</evidence>
<evidence type="ECO:0000256" key="2">
    <source>
        <dbReference type="ARBA" id="ARBA00023015"/>
    </source>
</evidence>
<evidence type="ECO:0000256" key="3">
    <source>
        <dbReference type="ARBA" id="ARBA00023125"/>
    </source>
</evidence>
<reference evidence="6 7" key="1">
    <citation type="submission" date="2018-08" db="EMBL/GenBank/DDBJ databases">
        <title>Pallidiluteibacterium maritimus gen. nov., sp. nov., isolated from coastal sediment.</title>
        <authorList>
            <person name="Zhou L.Y."/>
        </authorList>
    </citation>
    <scope>NUCLEOTIDE SEQUENCE [LARGE SCALE GENOMIC DNA]</scope>
    <source>
        <strain evidence="6 7">XSD2</strain>
    </source>
</reference>
<accession>A0A399SXP1</accession>
<dbReference type="Gene3D" id="2.60.120.10">
    <property type="entry name" value="Jelly Rolls"/>
    <property type="match status" value="1"/>
</dbReference>
<dbReference type="AlphaFoldDB" id="A0A399SXP1"/>
<protein>
    <submittedName>
        <fullName evidence="6">AraC family transcriptional regulator</fullName>
    </submittedName>
</protein>
<evidence type="ECO:0000313" key="6">
    <source>
        <dbReference type="EMBL" id="RIJ46817.1"/>
    </source>
</evidence>
<feature type="domain" description="HTH araC/xylS-type" evidence="5">
    <location>
        <begin position="165"/>
        <end position="262"/>
    </location>
</feature>
<dbReference type="RefSeq" id="WP_119439133.1">
    <property type="nucleotide sequence ID" value="NZ_QWGR01000011.1"/>
</dbReference>
<keyword evidence="1" id="KW-0678">Repressor</keyword>
<dbReference type="InterPro" id="IPR014710">
    <property type="entry name" value="RmlC-like_jellyroll"/>
</dbReference>
<dbReference type="PRINTS" id="PR00032">
    <property type="entry name" value="HTHARAC"/>
</dbReference>
<dbReference type="InterPro" id="IPR011051">
    <property type="entry name" value="RmlC_Cupin_sf"/>
</dbReference>
<dbReference type="InterPro" id="IPR020449">
    <property type="entry name" value="Tscrpt_reg_AraC-type_HTH"/>
</dbReference>
<dbReference type="PROSITE" id="PS00041">
    <property type="entry name" value="HTH_ARAC_FAMILY_1"/>
    <property type="match status" value="1"/>
</dbReference>
<dbReference type="InterPro" id="IPR009057">
    <property type="entry name" value="Homeodomain-like_sf"/>
</dbReference>
<gene>
    <name evidence="6" type="ORF">D1614_16775</name>
</gene>
<comment type="caution">
    <text evidence="6">The sequence shown here is derived from an EMBL/GenBank/DDBJ whole genome shotgun (WGS) entry which is preliminary data.</text>
</comment>
<dbReference type="EMBL" id="QWGR01000011">
    <property type="protein sequence ID" value="RIJ46817.1"/>
    <property type="molecule type" value="Genomic_DNA"/>
</dbReference>
<dbReference type="PANTHER" id="PTHR11019:SF199">
    <property type="entry name" value="HTH-TYPE TRANSCRIPTIONAL REGULATOR NIMR"/>
    <property type="match status" value="1"/>
</dbReference>
<keyword evidence="4" id="KW-0804">Transcription</keyword>
<dbReference type="SMART" id="SM00342">
    <property type="entry name" value="HTH_ARAC"/>
    <property type="match status" value="1"/>
</dbReference>
<evidence type="ECO:0000259" key="5">
    <source>
        <dbReference type="PROSITE" id="PS01124"/>
    </source>
</evidence>
<dbReference type="GO" id="GO:0003700">
    <property type="term" value="F:DNA-binding transcription factor activity"/>
    <property type="evidence" value="ECO:0007669"/>
    <property type="project" value="InterPro"/>
</dbReference>
<sequence length="262" mass="29720">MNTDYKTDLEIDHGFEINALRPVATYSEEIQNAKCANSHAHPRAQIISCSSGIMEVVTKNNIWIVNSLQGVWIASNEEHQVYFPNNVKVVTAFIDESKLHNLPKNSFAFEPSGFLTSLLEKIISFSNPNILTQQHSRIIEVFLDELSTLTPSKTFLPTSQDKRIKIVLDALMNDLSGKHTIDYYAGKAFVSPRTLSRLFHKELGMSFGDWKMRLKLMEAVKQLGEKKSVKEIAFELGYENVSSFIATFKKHFGKTPTNYIVK</sequence>
<proteinExistence type="predicted"/>
<dbReference type="Proteomes" id="UP000265926">
    <property type="component" value="Unassembled WGS sequence"/>
</dbReference>
<evidence type="ECO:0000313" key="7">
    <source>
        <dbReference type="Proteomes" id="UP000265926"/>
    </source>
</evidence>
<dbReference type="SUPFAM" id="SSF46689">
    <property type="entry name" value="Homeodomain-like"/>
    <property type="match status" value="2"/>
</dbReference>
<dbReference type="Pfam" id="PF12833">
    <property type="entry name" value="HTH_18"/>
    <property type="match status" value="1"/>
</dbReference>
<keyword evidence="7" id="KW-1185">Reference proteome</keyword>
<keyword evidence="2" id="KW-0805">Transcription regulation</keyword>
<dbReference type="SUPFAM" id="SSF51182">
    <property type="entry name" value="RmlC-like cupins"/>
    <property type="match status" value="1"/>
</dbReference>